<dbReference type="PANTHER" id="PTHR31084:SF19">
    <property type="entry name" value="GLYCOSYL HYDROLASE FAMILY 95 N-TERMINAL DOMAIN-CONTAINING PROTEIN"/>
    <property type="match status" value="1"/>
</dbReference>
<dbReference type="SMART" id="SM00458">
    <property type="entry name" value="RICIN"/>
    <property type="match status" value="1"/>
</dbReference>
<dbReference type="InterPro" id="IPR054363">
    <property type="entry name" value="GH95_cat"/>
</dbReference>
<sequence length="951" mass="100820">MRAPRWRTARSGMLLGALTAALLVPVAPAAPAATAADPNTLWYAQPAANWETNALPIGNGALGAMVFGGVGSEQLQFNEKTLWTGGPGSSGYTYGNWTSPRPTAVQEVVDAIDATGKADPNWVASKLGQARSGFGANQTFGDLRLDLADANPSYTGYRRSLDIANALAKVSYTSAGVGYDREYFAANPGNVVAGRLTASQAGKISFTLRYTSPRADFTPTASGGRLTVRGTLADNGMKFESQVQITTDGGTVTSTGGQVKVVGANSATLVMSAGTDYAQSYPTYRGADPHAKVTAAVDAAAARPYADLRAGHIADHRALFDRVKLDLGGVMPDKPTDQLLTAYTGGSSNDDRALESLFYQYGRYLLIASSRPGSLPANLQGVWNNSTAPPWSADYHTNINVQMNYWPAAQANLAETAEPFTAFVENLKAAGTVSATRMFGSPGWVVQNETNPFGFTGVHDWATAFWFPEANGWLASQVYDLYRFNQDRTFLRDHAYPLLKGAAEFWLANLRTDPRDGRLVVTPSYSPEHGDFTSGGSMAEQIVLGLLGDTLAAAQQLNTDTDLQSRLSTALGKLDPGLRVGSWGQLQEWKADLDSRTDDHRHVSHLYALHPGHQISPDTAPQFTEAAKVSLNARGDGGTGWSKAWKINFWARLLDGDHAEKMLTEQLRSSTLPNLFDTHAPFQIDGNFGATSGITEMLVQSQTGDIRMLPALPATWSTGSVSGLKARGDVTVGADWQADHTATFTLTPRNDGQLAVRSPMFTGAYGLLDTTTGQPVTAALSGDRITFAGVAGHTYRATGALATGPQSGRTYTLTSLSSGKRADVRGGSTADGAAVIQYAPGTGGNQQWRPADAGSGTFTLTAAHSGKCLEVPSAKIGTEGAPIQQWGCGSAAANQKWRLEPAGTDLYRLVSVASGKCLDVPGASTADDVQLIQWTCSATAANQKWRFGQVS</sequence>
<evidence type="ECO:0000313" key="4">
    <source>
        <dbReference type="Proteomes" id="UP000573327"/>
    </source>
</evidence>
<dbReference type="CDD" id="cd00161">
    <property type="entry name" value="beta-trefoil_Ricin-like"/>
    <property type="match status" value="1"/>
</dbReference>
<dbReference type="AlphaFoldDB" id="A0A7W7WGA2"/>
<dbReference type="InterPro" id="IPR027414">
    <property type="entry name" value="GH95_N_dom"/>
</dbReference>
<dbReference type="InterPro" id="IPR000772">
    <property type="entry name" value="Ricin_B_lectin"/>
</dbReference>
<dbReference type="InterPro" id="IPR008928">
    <property type="entry name" value="6-hairpin_glycosidase_sf"/>
</dbReference>
<gene>
    <name evidence="3" type="ORF">F4556_001556</name>
</gene>
<proteinExistence type="predicted"/>
<dbReference type="InterPro" id="IPR035992">
    <property type="entry name" value="Ricin_B-like_lectins"/>
</dbReference>
<dbReference type="SUPFAM" id="SSF50370">
    <property type="entry name" value="Ricin B-like lectins"/>
    <property type="match status" value="1"/>
</dbReference>
<dbReference type="Proteomes" id="UP000573327">
    <property type="component" value="Unassembled WGS sequence"/>
</dbReference>
<evidence type="ECO:0000259" key="2">
    <source>
        <dbReference type="SMART" id="SM00458"/>
    </source>
</evidence>
<evidence type="ECO:0000313" key="3">
    <source>
        <dbReference type="EMBL" id="MBB4946021.1"/>
    </source>
</evidence>
<evidence type="ECO:0000256" key="1">
    <source>
        <dbReference type="SAM" id="SignalP"/>
    </source>
</evidence>
<dbReference type="PROSITE" id="PS50231">
    <property type="entry name" value="RICIN_B_LECTIN"/>
    <property type="match status" value="1"/>
</dbReference>
<keyword evidence="3" id="KW-0378">Hydrolase</keyword>
<name>A0A7W7WGA2_9ACTN</name>
<keyword evidence="3" id="KW-0326">Glycosidase</keyword>
<keyword evidence="4" id="KW-1185">Reference proteome</keyword>
<reference evidence="3 4" key="1">
    <citation type="submission" date="2020-08" db="EMBL/GenBank/DDBJ databases">
        <title>Sequencing the genomes of 1000 actinobacteria strains.</title>
        <authorList>
            <person name="Klenk H.-P."/>
        </authorList>
    </citation>
    <scope>NUCLEOTIDE SEQUENCE [LARGE SCALE GENOMIC DNA]</scope>
    <source>
        <strain evidence="3 4">DSM 44786</strain>
    </source>
</reference>
<dbReference type="SUPFAM" id="SSF48208">
    <property type="entry name" value="Six-hairpin glycosidases"/>
    <property type="match status" value="1"/>
</dbReference>
<feature type="domain" description="Ricin B lectin" evidence="2">
    <location>
        <begin position="809"/>
        <end position="948"/>
    </location>
</feature>
<dbReference type="EMBL" id="JACHJR010000001">
    <property type="protein sequence ID" value="MBB4946021.1"/>
    <property type="molecule type" value="Genomic_DNA"/>
</dbReference>
<dbReference type="EC" id="3.2.1.51" evidence="3"/>
<dbReference type="Pfam" id="PF14498">
    <property type="entry name" value="Glyco_hyd_65N_2"/>
    <property type="match status" value="1"/>
</dbReference>
<dbReference type="Gene3D" id="1.50.10.10">
    <property type="match status" value="1"/>
</dbReference>
<keyword evidence="1" id="KW-0732">Signal</keyword>
<feature type="chain" id="PRO_5039544097" evidence="1">
    <location>
        <begin position="30"/>
        <end position="951"/>
    </location>
</feature>
<comment type="caution">
    <text evidence="3">The sequence shown here is derived from an EMBL/GenBank/DDBJ whole genome shotgun (WGS) entry which is preliminary data.</text>
</comment>
<dbReference type="Gene3D" id="2.80.10.50">
    <property type="match status" value="2"/>
</dbReference>
<feature type="signal peptide" evidence="1">
    <location>
        <begin position="1"/>
        <end position="29"/>
    </location>
</feature>
<protein>
    <submittedName>
        <fullName evidence="3">Alpha-L-fucosidase 2</fullName>
        <ecNumber evidence="3">3.2.1.51</ecNumber>
    </submittedName>
</protein>
<dbReference type="InterPro" id="IPR012341">
    <property type="entry name" value="6hp_glycosidase-like_sf"/>
</dbReference>
<dbReference type="PANTHER" id="PTHR31084">
    <property type="entry name" value="ALPHA-L-FUCOSIDASE 2"/>
    <property type="match status" value="1"/>
</dbReference>
<dbReference type="Pfam" id="PF21307">
    <property type="entry name" value="Glyco_hydro_95_C"/>
    <property type="match status" value="1"/>
</dbReference>
<dbReference type="GO" id="GO:0004560">
    <property type="term" value="F:alpha-L-fucosidase activity"/>
    <property type="evidence" value="ECO:0007669"/>
    <property type="project" value="UniProtKB-EC"/>
</dbReference>
<dbReference type="InterPro" id="IPR049053">
    <property type="entry name" value="AFCA-like_C"/>
</dbReference>
<dbReference type="Pfam" id="PF22124">
    <property type="entry name" value="Glyco_hydro_95_cat"/>
    <property type="match status" value="1"/>
</dbReference>
<dbReference type="GO" id="GO:0005975">
    <property type="term" value="P:carbohydrate metabolic process"/>
    <property type="evidence" value="ECO:0007669"/>
    <property type="project" value="InterPro"/>
</dbReference>
<organism evidence="3 4">
    <name type="scientific">Kitasatospora gansuensis</name>
    <dbReference type="NCBI Taxonomy" id="258050"/>
    <lineage>
        <taxon>Bacteria</taxon>
        <taxon>Bacillati</taxon>
        <taxon>Actinomycetota</taxon>
        <taxon>Actinomycetes</taxon>
        <taxon>Kitasatosporales</taxon>
        <taxon>Streptomycetaceae</taxon>
        <taxon>Kitasatospora</taxon>
    </lineage>
</organism>
<dbReference type="Pfam" id="PF00652">
    <property type="entry name" value="Ricin_B_lectin"/>
    <property type="match status" value="1"/>
</dbReference>
<accession>A0A7W7WGA2</accession>